<dbReference type="Gene3D" id="3.30.420.240">
    <property type="match status" value="1"/>
</dbReference>
<sequence>MQIAKPYRDLWWWLRTETPPYRYFCYSGGRASGKSTAVAQSLILRAASQPITVLCAREFQNSIADSVHKLLVATIRKFGLQGFEITRDSISHINGSTFIFRGLHNNFESIKSIEGIDVCWVEEAQTVGKESLTTLIPTIRKTNSTLIFTWNPRTSHDTVWTYFVTSDSEERHRQTCHWHTTFKDVERLLSPDVLAMIEADRKTADFGHIWLGLPYSDTDNQLIGDSMLNEALHRTSLDGPVTFGVDVARYGNDRTALTIKTGNRIETLESWTHASIVDTAERIRLRASQHQPIDIRIDDTGVGGGLTDLLKSWGLPTTGINYAGKPKDPQYPNIASELWFNFAAMLPHLSINPQLTDLAKLTTELTTRKWQITSRNQRQIESKQDYKDAMNLGSPDLADSVLLACYEPPQLPSWDVMVC</sequence>
<keyword evidence="3" id="KW-1185">Reference proteome</keyword>
<dbReference type="PANTHER" id="PTHR39184">
    <property type="match status" value="1"/>
</dbReference>
<dbReference type="NCBIfam" id="TIGR01547">
    <property type="entry name" value="phage_term_2"/>
    <property type="match status" value="1"/>
</dbReference>
<reference evidence="2" key="1">
    <citation type="submission" date="2022-07" db="EMBL/GenBank/DDBJ databases">
        <title>High-quality bacteriophage genomes in the Japanese 4D cohort.</title>
        <authorList>
            <person name="Nishijima S."/>
        </authorList>
    </citation>
    <scope>NUCLEOTIDE SEQUENCE</scope>
    <source>
        <strain evidence="2">0049_62566</strain>
    </source>
</reference>
<feature type="domain" description="Phage terminase large subunit N-terminal" evidence="1">
    <location>
        <begin position="23"/>
        <end position="194"/>
    </location>
</feature>
<dbReference type="InterPro" id="IPR027417">
    <property type="entry name" value="P-loop_NTPase"/>
</dbReference>
<dbReference type="Pfam" id="PF04466">
    <property type="entry name" value="Terminase_3"/>
    <property type="match status" value="1"/>
</dbReference>
<evidence type="ECO:0000259" key="1">
    <source>
        <dbReference type="Pfam" id="PF04466"/>
    </source>
</evidence>
<protein>
    <submittedName>
        <fullName evidence="2">Terminase</fullName>
    </submittedName>
</protein>
<organism evidence="2 3">
    <name type="scientific">Bacteriophage sp</name>
    <dbReference type="NCBI Taxonomy" id="38018"/>
    <lineage>
        <taxon>Viruses</taxon>
    </lineage>
</organism>
<dbReference type="InterPro" id="IPR052380">
    <property type="entry name" value="Viral_DNA_packaging_terminase"/>
</dbReference>
<dbReference type="PANTHER" id="PTHR39184:SF1">
    <property type="entry name" value="PBSX PHAGE TERMINASE LARGE SUBUNIT"/>
    <property type="match status" value="1"/>
</dbReference>
<dbReference type="InterPro" id="IPR006437">
    <property type="entry name" value="Phage_terminase_lsu"/>
</dbReference>
<name>A0ABY5T2Y3_9VIRU</name>
<accession>A0ABY5T2Y3</accession>
<evidence type="ECO:0000313" key="2">
    <source>
        <dbReference type="EMBL" id="UVM80013.1"/>
    </source>
</evidence>
<dbReference type="Gene3D" id="3.40.50.300">
    <property type="entry name" value="P-loop containing nucleotide triphosphate hydrolases"/>
    <property type="match status" value="1"/>
</dbReference>
<evidence type="ECO:0000313" key="3">
    <source>
        <dbReference type="Proteomes" id="UP001160541"/>
    </source>
</evidence>
<dbReference type="InterPro" id="IPR035412">
    <property type="entry name" value="Terminase_L_N"/>
</dbReference>
<proteinExistence type="predicted"/>
<dbReference type="EMBL" id="OP030734">
    <property type="protein sequence ID" value="UVM80013.1"/>
    <property type="molecule type" value="Genomic_DNA"/>
</dbReference>
<dbReference type="Proteomes" id="UP001160541">
    <property type="component" value="Segment"/>
</dbReference>